<organism evidence="1 2">
    <name type="scientific">Rhododendron molle</name>
    <name type="common">Chinese azalea</name>
    <name type="synonym">Azalea mollis</name>
    <dbReference type="NCBI Taxonomy" id="49168"/>
    <lineage>
        <taxon>Eukaryota</taxon>
        <taxon>Viridiplantae</taxon>
        <taxon>Streptophyta</taxon>
        <taxon>Embryophyta</taxon>
        <taxon>Tracheophyta</taxon>
        <taxon>Spermatophyta</taxon>
        <taxon>Magnoliopsida</taxon>
        <taxon>eudicotyledons</taxon>
        <taxon>Gunneridae</taxon>
        <taxon>Pentapetalae</taxon>
        <taxon>asterids</taxon>
        <taxon>Ericales</taxon>
        <taxon>Ericaceae</taxon>
        <taxon>Ericoideae</taxon>
        <taxon>Rhodoreae</taxon>
        <taxon>Rhododendron</taxon>
    </lineage>
</organism>
<comment type="caution">
    <text evidence="1">The sequence shown here is derived from an EMBL/GenBank/DDBJ whole genome shotgun (WGS) entry which is preliminary data.</text>
</comment>
<gene>
    <name evidence="1" type="ORF">RHMOL_Rhmol10G0093400</name>
</gene>
<reference evidence="1" key="1">
    <citation type="submission" date="2022-02" db="EMBL/GenBank/DDBJ databases">
        <title>Plant Genome Project.</title>
        <authorList>
            <person name="Zhang R.-G."/>
        </authorList>
    </citation>
    <scope>NUCLEOTIDE SEQUENCE</scope>
    <source>
        <strain evidence="1">AT1</strain>
    </source>
</reference>
<accession>A0ACC0M0A5</accession>
<keyword evidence="2" id="KW-1185">Reference proteome</keyword>
<evidence type="ECO:0000313" key="1">
    <source>
        <dbReference type="EMBL" id="KAI8534483.1"/>
    </source>
</evidence>
<evidence type="ECO:0000313" key="2">
    <source>
        <dbReference type="Proteomes" id="UP001062846"/>
    </source>
</evidence>
<dbReference type="Proteomes" id="UP001062846">
    <property type="component" value="Chromosome 10"/>
</dbReference>
<name>A0ACC0M0A5_RHOML</name>
<sequence>MEEEALLLLPEEKERKVVGKWKEFVGEMKKVGSIATPMVVVTVSQYLLLVVSMSMAGHLGEISLSSAAIATSFTNVTGFSLLFGMAGALETLCGQAYGAEQYKKLGIYTYAAIVSLFLVCLPVSVLWIFLDKLLLLLGQDPLISQRAGKYAIWLIPALFPYAILQSLVRYLQTQSLILPMLLCSVATLFFHIPLCWVLVFKLRMGNSGAALAIGLSYWLNVILLGFYLKYSSSVERTRTSFSRDVFLIIGEFIRFAVPSAIMVCLEWWSFELFILLSGLSPNPELETSVLSICTRVSNELGAGNPDAARLAVWAVIALDVVQVTIASATLFCCRHILGHAFSSDTEVVDYVTDMAPLVCISIIMDSFQAVLSGKFKKHSITIASLESTKKCPFLS</sequence>
<protein>
    <submittedName>
        <fullName evidence="1">Uncharacterized protein</fullName>
    </submittedName>
</protein>
<proteinExistence type="predicted"/>
<dbReference type="EMBL" id="CM046397">
    <property type="protein sequence ID" value="KAI8534483.1"/>
    <property type="molecule type" value="Genomic_DNA"/>
</dbReference>